<keyword evidence="1" id="KW-0472">Membrane</keyword>
<reference evidence="2" key="1">
    <citation type="journal article" date="2020" name="Nature">
        <title>Giant virus diversity and host interactions through global metagenomics.</title>
        <authorList>
            <person name="Schulz F."/>
            <person name="Roux S."/>
            <person name="Paez-Espino D."/>
            <person name="Jungbluth S."/>
            <person name="Walsh D.A."/>
            <person name="Denef V.J."/>
            <person name="McMahon K.D."/>
            <person name="Konstantinidis K.T."/>
            <person name="Eloe-Fadrosh E.A."/>
            <person name="Kyrpides N.C."/>
            <person name="Woyke T."/>
        </authorList>
    </citation>
    <scope>NUCLEOTIDE SEQUENCE</scope>
    <source>
        <strain evidence="2">GVMAG-M-3300010157-4</strain>
    </source>
</reference>
<dbReference type="EMBL" id="MN739081">
    <property type="protein sequence ID" value="QHS87461.1"/>
    <property type="molecule type" value="Genomic_DNA"/>
</dbReference>
<dbReference type="AlphaFoldDB" id="A0A6C0B6Z3"/>
<evidence type="ECO:0000313" key="2">
    <source>
        <dbReference type="EMBL" id="QHS87461.1"/>
    </source>
</evidence>
<sequence length="112" mass="13054">MADSAVPSLVESNVKYAISESLKQAHNYKMNTYSFFLNLGIVILFVLVFGGVLYYRYKTKPTPQEAHEKMMKDQAIIMSKIHQHQDDRQRSKYSGMTKMPFVDTDYYVSSRR</sequence>
<name>A0A6C0B6Z3_9ZZZZ</name>
<organism evidence="2">
    <name type="scientific">viral metagenome</name>
    <dbReference type="NCBI Taxonomy" id="1070528"/>
    <lineage>
        <taxon>unclassified sequences</taxon>
        <taxon>metagenomes</taxon>
        <taxon>organismal metagenomes</taxon>
    </lineage>
</organism>
<keyword evidence="1" id="KW-0812">Transmembrane</keyword>
<keyword evidence="1" id="KW-1133">Transmembrane helix</keyword>
<proteinExistence type="predicted"/>
<accession>A0A6C0B6Z3</accession>
<feature type="transmembrane region" description="Helical" evidence="1">
    <location>
        <begin position="35"/>
        <end position="55"/>
    </location>
</feature>
<protein>
    <submittedName>
        <fullName evidence="2">Uncharacterized protein</fullName>
    </submittedName>
</protein>
<evidence type="ECO:0000256" key="1">
    <source>
        <dbReference type="SAM" id="Phobius"/>
    </source>
</evidence>